<dbReference type="RefSeq" id="WP_027673041.1">
    <property type="nucleotide sequence ID" value="NZ_CP039691.1"/>
</dbReference>
<sequence length="78" mass="8732">MMSNTENLGPEYHHHDNKNRLRGRRFIWSRRKSKPWGLTLAVIGTLIIAAGVIAVTYLVTSHPGMPEPNPGIETQAAR</sequence>
<keyword evidence="1" id="KW-0472">Membrane</keyword>
<accession>A0A4D7DUA3</accession>
<evidence type="ECO:0000256" key="1">
    <source>
        <dbReference type="SAM" id="Phobius"/>
    </source>
</evidence>
<reference evidence="2 3" key="1">
    <citation type="submission" date="2019-04" db="EMBL/GenBank/DDBJ databases">
        <title>Complete genome sequence of Agrobacterium larrymoorei CFBP5473.</title>
        <authorList>
            <person name="Haryono M."/>
            <person name="Chou L."/>
            <person name="Lin Y.-C."/>
            <person name="Lai E.-M."/>
            <person name="Kuo C.-H."/>
        </authorList>
    </citation>
    <scope>NUCLEOTIDE SEQUENCE [LARGE SCALE GENOMIC DNA]</scope>
    <source>
        <strain evidence="2 3">CFBP5473</strain>
    </source>
</reference>
<dbReference type="Proteomes" id="UP000298545">
    <property type="component" value="Chromosome circular"/>
</dbReference>
<dbReference type="AlphaFoldDB" id="A0A4D7DUA3"/>
<proteinExistence type="predicted"/>
<feature type="transmembrane region" description="Helical" evidence="1">
    <location>
        <begin position="36"/>
        <end position="59"/>
    </location>
</feature>
<protein>
    <submittedName>
        <fullName evidence="2">Uncharacterized protein</fullName>
    </submittedName>
</protein>
<organism evidence="2 3">
    <name type="scientific">Agrobacterium larrymoorei</name>
    <dbReference type="NCBI Taxonomy" id="160699"/>
    <lineage>
        <taxon>Bacteria</taxon>
        <taxon>Pseudomonadati</taxon>
        <taxon>Pseudomonadota</taxon>
        <taxon>Alphaproteobacteria</taxon>
        <taxon>Hyphomicrobiales</taxon>
        <taxon>Rhizobiaceae</taxon>
        <taxon>Rhizobium/Agrobacterium group</taxon>
        <taxon>Agrobacterium</taxon>
    </lineage>
</organism>
<name>A0A4D7DUA3_9HYPH</name>
<dbReference type="OrthoDB" id="8402812at2"/>
<evidence type="ECO:0000313" key="2">
    <source>
        <dbReference type="EMBL" id="QCI98009.1"/>
    </source>
</evidence>
<dbReference type="EMBL" id="CP039691">
    <property type="protein sequence ID" value="QCI98009.1"/>
    <property type="molecule type" value="Genomic_DNA"/>
</dbReference>
<dbReference type="KEGG" id="alf:CFBP5473_08860"/>
<gene>
    <name evidence="2" type="ORF">CFBP5473_08860</name>
</gene>
<evidence type="ECO:0000313" key="3">
    <source>
        <dbReference type="Proteomes" id="UP000298545"/>
    </source>
</evidence>
<keyword evidence="1" id="KW-1133">Transmembrane helix</keyword>
<keyword evidence="1" id="KW-0812">Transmembrane</keyword>
<dbReference type="STRING" id="1367849.GCA_000518585_00109"/>